<organism evidence="1 2">
    <name type="scientific">Rhizobium aethiopicum</name>
    <dbReference type="NCBI Taxonomy" id="1138170"/>
    <lineage>
        <taxon>Bacteria</taxon>
        <taxon>Pseudomonadati</taxon>
        <taxon>Pseudomonadota</taxon>
        <taxon>Alphaproteobacteria</taxon>
        <taxon>Hyphomicrobiales</taxon>
        <taxon>Rhizobiaceae</taxon>
        <taxon>Rhizobium/Agrobacterium group</taxon>
        <taxon>Rhizobium</taxon>
    </lineage>
</organism>
<sequence>MRMSSSCYRVRRTDAAAERVVISAPSLEGGGCNALQNYLVLEIEIADASTEKVKK</sequence>
<name>A0A1C3YB84_9HYPH</name>
<gene>
    <name evidence="1" type="ORF">GA0061105_12337</name>
</gene>
<dbReference type="AlphaFoldDB" id="A0A1C3YB84"/>
<accession>A0A1C3YB84</accession>
<proteinExistence type="predicted"/>
<protein>
    <submittedName>
        <fullName evidence="1">Uncharacterized protein</fullName>
    </submittedName>
</protein>
<dbReference type="Proteomes" id="UP000198723">
    <property type="component" value="Unassembled WGS sequence"/>
</dbReference>
<reference evidence="1 2" key="1">
    <citation type="submission" date="2016-08" db="EMBL/GenBank/DDBJ databases">
        <authorList>
            <person name="Seilhamer J.J."/>
        </authorList>
    </citation>
    <scope>NUCLEOTIDE SEQUENCE [LARGE SCALE GENOMIC DNA]</scope>
    <source>
        <strain evidence="1 2">HBR26</strain>
    </source>
</reference>
<evidence type="ECO:0000313" key="1">
    <source>
        <dbReference type="EMBL" id="SCB61766.1"/>
    </source>
</evidence>
<dbReference type="EMBL" id="FMAJ01000023">
    <property type="protein sequence ID" value="SCB61766.1"/>
    <property type="molecule type" value="Genomic_DNA"/>
</dbReference>
<evidence type="ECO:0000313" key="2">
    <source>
        <dbReference type="Proteomes" id="UP000198723"/>
    </source>
</evidence>